<name>G5H908_9BACT</name>
<reference evidence="1 2" key="1">
    <citation type="submission" date="2011-08" db="EMBL/GenBank/DDBJ databases">
        <title>The Genome Sequence of Alistipes indistinctus YIT 12060.</title>
        <authorList>
            <consortium name="The Broad Institute Genome Sequencing Platform"/>
            <person name="Earl A."/>
            <person name="Ward D."/>
            <person name="Feldgarden M."/>
            <person name="Gevers D."/>
            <person name="Morotomi M."/>
            <person name="Young S.K."/>
            <person name="Zeng Q."/>
            <person name="Gargeya S."/>
            <person name="Fitzgerald M."/>
            <person name="Haas B."/>
            <person name="Abouelleil A."/>
            <person name="Alvarado L."/>
            <person name="Arachchi H.M."/>
            <person name="Berlin A."/>
            <person name="Brown A."/>
            <person name="Chapman S.B."/>
            <person name="Chen Z."/>
            <person name="Dunbar C."/>
            <person name="Freedman E."/>
            <person name="Gearin G."/>
            <person name="Gellesch M."/>
            <person name="Goldberg J."/>
            <person name="Griggs A."/>
            <person name="Gujja S."/>
            <person name="Heiman D."/>
            <person name="Howarth C."/>
            <person name="Larson L."/>
            <person name="Lui A."/>
            <person name="MacDonald P.J.P."/>
            <person name="Montmayeur A."/>
            <person name="Murphy C."/>
            <person name="Neiman D."/>
            <person name="Pearson M."/>
            <person name="Priest M."/>
            <person name="Roberts A."/>
            <person name="Saif S."/>
            <person name="Shea T."/>
            <person name="Shenoy N."/>
            <person name="Sisk P."/>
            <person name="Stolte C."/>
            <person name="Sykes S."/>
            <person name="Wortman J."/>
            <person name="Nusbaum C."/>
            <person name="Birren B."/>
        </authorList>
    </citation>
    <scope>NUCLEOTIDE SEQUENCE [LARGE SCALE GENOMIC DNA]</scope>
    <source>
        <strain evidence="1 2">YIT 12060</strain>
    </source>
</reference>
<comment type="caution">
    <text evidence="1">The sequence shown here is derived from an EMBL/GenBank/DDBJ whole genome shotgun (WGS) entry which is preliminary data.</text>
</comment>
<dbReference type="PATRIC" id="fig|742725.3.peg.2177"/>
<keyword evidence="2" id="KW-1185">Reference proteome</keyword>
<protein>
    <submittedName>
        <fullName evidence="1">Uncharacterized protein</fullName>
    </submittedName>
</protein>
<accession>G5H908</accession>
<gene>
    <name evidence="1" type="ORF">HMPREF9450_02094</name>
</gene>
<sequence length="57" mass="6891">MKVKEIINQLHYFQKWRRGADIEQPNPTEIGKAIDGAIRELRNFQRLKVKIEKKREE</sequence>
<dbReference type="EMBL" id="ADLD01000013">
    <property type="protein sequence ID" value="EHB92045.1"/>
    <property type="molecule type" value="Genomic_DNA"/>
</dbReference>
<dbReference type="Proteomes" id="UP000006008">
    <property type="component" value="Unassembled WGS sequence"/>
</dbReference>
<evidence type="ECO:0000313" key="2">
    <source>
        <dbReference type="Proteomes" id="UP000006008"/>
    </source>
</evidence>
<evidence type="ECO:0000313" key="1">
    <source>
        <dbReference type="EMBL" id="EHB92045.1"/>
    </source>
</evidence>
<dbReference type="AlphaFoldDB" id="G5H908"/>
<organism evidence="1 2">
    <name type="scientific">Alistipes indistinctus YIT 12060</name>
    <dbReference type="NCBI Taxonomy" id="742725"/>
    <lineage>
        <taxon>Bacteria</taxon>
        <taxon>Pseudomonadati</taxon>
        <taxon>Bacteroidota</taxon>
        <taxon>Bacteroidia</taxon>
        <taxon>Bacteroidales</taxon>
        <taxon>Rikenellaceae</taxon>
        <taxon>Alistipes</taxon>
    </lineage>
</organism>
<dbReference type="STRING" id="742725.HMPREF9450_02094"/>
<proteinExistence type="predicted"/>
<dbReference type="HOGENOM" id="CLU_2986315_0_0_10"/>